<feature type="region of interest" description="Disordered" evidence="1">
    <location>
        <begin position="1"/>
        <end position="62"/>
    </location>
</feature>
<keyword evidence="3" id="KW-1185">Reference proteome</keyword>
<dbReference type="Proteomes" id="UP000028045">
    <property type="component" value="Unassembled WGS sequence"/>
</dbReference>
<evidence type="ECO:0000313" key="3">
    <source>
        <dbReference type="Proteomes" id="UP000028045"/>
    </source>
</evidence>
<gene>
    <name evidence="2" type="ORF">S7711_09089</name>
</gene>
<name>A0A084AXR2_STACB</name>
<dbReference type="AlphaFoldDB" id="A0A084AXR2"/>
<dbReference type="OrthoDB" id="5372011at2759"/>
<dbReference type="EMBL" id="KL648474">
    <property type="protein sequence ID" value="KEY70091.1"/>
    <property type="molecule type" value="Genomic_DNA"/>
</dbReference>
<proteinExistence type="predicted"/>
<dbReference type="HOGENOM" id="CLU_117724_1_0_1"/>
<organism evidence="2 3">
    <name type="scientific">Stachybotrys chartarum (strain CBS 109288 / IBT 7711)</name>
    <name type="common">Toxic black mold</name>
    <name type="synonym">Stilbospora chartarum</name>
    <dbReference type="NCBI Taxonomy" id="1280523"/>
    <lineage>
        <taxon>Eukaryota</taxon>
        <taxon>Fungi</taxon>
        <taxon>Dikarya</taxon>
        <taxon>Ascomycota</taxon>
        <taxon>Pezizomycotina</taxon>
        <taxon>Sordariomycetes</taxon>
        <taxon>Hypocreomycetidae</taxon>
        <taxon>Hypocreales</taxon>
        <taxon>Stachybotryaceae</taxon>
        <taxon>Stachybotrys</taxon>
    </lineage>
</organism>
<evidence type="ECO:0000256" key="1">
    <source>
        <dbReference type="SAM" id="MobiDB-lite"/>
    </source>
</evidence>
<reference evidence="2 3" key="1">
    <citation type="journal article" date="2014" name="BMC Genomics">
        <title>Comparative genome sequencing reveals chemotype-specific gene clusters in the toxigenic black mold Stachybotrys.</title>
        <authorList>
            <person name="Semeiks J."/>
            <person name="Borek D."/>
            <person name="Otwinowski Z."/>
            <person name="Grishin N.V."/>
        </authorList>
    </citation>
    <scope>NUCLEOTIDE SEQUENCE [LARGE SCALE GENOMIC DNA]</scope>
    <source>
        <strain evidence="3">CBS 109288 / IBT 7711</strain>
    </source>
</reference>
<sequence>MASSNSGTPHHGLRRADFTPQQRDQQARGKDPYSTSSDDGSEEQCQVRPGQANVPAESFEDRERRGWAMAVLDNPELLLMYAQSSNDSVPAQRYKVMRALCGLEDEAARAQQLAAGRRILQSSRAAGDATGR</sequence>
<protein>
    <submittedName>
        <fullName evidence="2">Uncharacterized protein</fullName>
    </submittedName>
</protein>
<accession>A0A084AXR2</accession>
<evidence type="ECO:0000313" key="2">
    <source>
        <dbReference type="EMBL" id="KEY70091.1"/>
    </source>
</evidence>